<dbReference type="EMBL" id="JAUSUC010000035">
    <property type="protein sequence ID" value="MDQ0216111.1"/>
    <property type="molecule type" value="Genomic_DNA"/>
</dbReference>
<protein>
    <submittedName>
        <fullName evidence="3">Iron uptake system EfeUOB component EfeO/EfeM</fullName>
    </submittedName>
</protein>
<keyword evidence="2" id="KW-0732">Signal</keyword>
<dbReference type="AlphaFoldDB" id="A0AAJ1T6K5"/>
<evidence type="ECO:0000313" key="3">
    <source>
        <dbReference type="EMBL" id="MDQ0216111.1"/>
    </source>
</evidence>
<feature type="region of interest" description="Disordered" evidence="1">
    <location>
        <begin position="25"/>
        <end position="48"/>
    </location>
</feature>
<feature type="compositionally biased region" description="Low complexity" evidence="1">
    <location>
        <begin position="37"/>
        <end position="48"/>
    </location>
</feature>
<reference evidence="3" key="1">
    <citation type="submission" date="2023-07" db="EMBL/GenBank/DDBJ databases">
        <title>Genomic Encyclopedia of Type Strains, Phase IV (KMG-IV): sequencing the most valuable type-strain genomes for metagenomic binning, comparative biology and taxonomic classification.</title>
        <authorList>
            <person name="Goeker M."/>
        </authorList>
    </citation>
    <scope>NUCLEOTIDE SEQUENCE</scope>
    <source>
        <strain evidence="3">DSM 23947</strain>
    </source>
</reference>
<evidence type="ECO:0000256" key="2">
    <source>
        <dbReference type="SAM" id="SignalP"/>
    </source>
</evidence>
<dbReference type="Gene3D" id="1.20.5.300">
    <property type="match status" value="1"/>
</dbReference>
<comment type="caution">
    <text evidence="3">The sequence shown here is derived from an EMBL/GenBank/DDBJ whole genome shotgun (WGS) entry which is preliminary data.</text>
</comment>
<feature type="compositionally biased region" description="Polar residues" evidence="1">
    <location>
        <begin position="25"/>
        <end position="36"/>
    </location>
</feature>
<sequence>MRTYRSTIALLATMLWLAAGCSSNSAEQMEPNSTMPQTDQDQVQQEVETTTNITSDLMSGLEKVETSLKKLQSTVEKSSSDPMSLNMAGEQLDESWDVIEDKIEDHYPDDYKNIEESLYPLINEAKKDQPDTTKVKQLIDDTMKKITEFKEKVEKSAS</sequence>
<name>A0AAJ1T6K5_9BACI</name>
<dbReference type="RefSeq" id="WP_307258105.1">
    <property type="nucleotide sequence ID" value="NZ_JAUSUC010000035.1"/>
</dbReference>
<evidence type="ECO:0000256" key="1">
    <source>
        <dbReference type="SAM" id="MobiDB-lite"/>
    </source>
</evidence>
<keyword evidence="4" id="KW-1185">Reference proteome</keyword>
<feature type="signal peptide" evidence="2">
    <location>
        <begin position="1"/>
        <end position="25"/>
    </location>
</feature>
<feature type="chain" id="PRO_5042488007" evidence="2">
    <location>
        <begin position="26"/>
        <end position="158"/>
    </location>
</feature>
<dbReference type="PROSITE" id="PS51257">
    <property type="entry name" value="PROKAR_LIPOPROTEIN"/>
    <property type="match status" value="1"/>
</dbReference>
<dbReference type="Proteomes" id="UP001237207">
    <property type="component" value="Unassembled WGS sequence"/>
</dbReference>
<evidence type="ECO:0000313" key="4">
    <source>
        <dbReference type="Proteomes" id="UP001237207"/>
    </source>
</evidence>
<gene>
    <name evidence="3" type="ORF">J2S13_002533</name>
</gene>
<proteinExistence type="predicted"/>
<organism evidence="3 4">
    <name type="scientific">Oikeobacillus pervagus</name>
    <dbReference type="NCBI Taxonomy" id="1325931"/>
    <lineage>
        <taxon>Bacteria</taxon>
        <taxon>Bacillati</taxon>
        <taxon>Bacillota</taxon>
        <taxon>Bacilli</taxon>
        <taxon>Bacillales</taxon>
        <taxon>Bacillaceae</taxon>
        <taxon>Oikeobacillus</taxon>
    </lineage>
</organism>
<accession>A0AAJ1T6K5</accession>